<dbReference type="PATRIC" id="fig|1121328.3.peg.1148"/>
<dbReference type="InterPro" id="IPR013324">
    <property type="entry name" value="RNA_pol_sigma_r3/r4-like"/>
</dbReference>
<evidence type="ECO:0000313" key="6">
    <source>
        <dbReference type="Proteomes" id="UP000092605"/>
    </source>
</evidence>
<accession>A0A150FR36</accession>
<dbReference type="InterPro" id="IPR036388">
    <property type="entry name" value="WH-like_DNA-bd_sf"/>
</dbReference>
<dbReference type="EMBL" id="FRBG01000012">
    <property type="protein sequence ID" value="SHL11704.1"/>
    <property type="molecule type" value="Genomic_DNA"/>
</dbReference>
<evidence type="ECO:0000256" key="1">
    <source>
        <dbReference type="ARBA" id="ARBA00008720"/>
    </source>
</evidence>
<dbReference type="Proteomes" id="UP000092605">
    <property type="component" value="Unassembled WGS sequence"/>
</dbReference>
<organism evidence="4 6">
    <name type="scientific">Alkalithermobacter thermoalcaliphilus JW-YL-7 = DSM 7308</name>
    <dbReference type="NCBI Taxonomy" id="1121328"/>
    <lineage>
        <taxon>Bacteria</taxon>
        <taxon>Bacillati</taxon>
        <taxon>Bacillota</taxon>
        <taxon>Clostridia</taxon>
        <taxon>Peptostreptococcales</taxon>
        <taxon>Tepidibacteraceae</taxon>
        <taxon>Alkalithermobacter</taxon>
    </lineage>
</organism>
<evidence type="ECO:0000313" key="7">
    <source>
        <dbReference type="Proteomes" id="UP000323392"/>
    </source>
</evidence>
<dbReference type="STRING" id="1121328.JWYL7_1139"/>
<dbReference type="HAMAP" id="MF_00245">
    <property type="entry name" value="UPF0122"/>
    <property type="match status" value="1"/>
</dbReference>
<keyword evidence="7" id="KW-1185">Reference proteome</keyword>
<evidence type="ECO:0000256" key="3">
    <source>
        <dbReference type="HAMAP-Rule" id="MF_00245"/>
    </source>
</evidence>
<evidence type="ECO:0000313" key="5">
    <source>
        <dbReference type="EMBL" id="SHL11704.1"/>
    </source>
</evidence>
<dbReference type="PANTHER" id="PTHR40083:SF1">
    <property type="entry name" value="UPF0122 PROTEIN YLXM"/>
    <property type="match status" value="1"/>
</dbReference>
<dbReference type="Gene3D" id="1.10.10.10">
    <property type="entry name" value="Winged helix-like DNA-binding domain superfamily/Winged helix DNA-binding domain"/>
    <property type="match status" value="1"/>
</dbReference>
<dbReference type="InterPro" id="IPR054831">
    <property type="entry name" value="UPF0122_fam_protein"/>
</dbReference>
<dbReference type="AlphaFoldDB" id="A0A150FR36"/>
<gene>
    <name evidence="4" type="ORF">JWYL7_1139</name>
    <name evidence="5" type="ORF">SAMN05661008_01476</name>
</gene>
<comment type="similarity">
    <text evidence="1 3">Belongs to the UPF0122 family.</text>
</comment>
<dbReference type="NCBIfam" id="NF001072">
    <property type="entry name" value="PRK00118.2-2"/>
    <property type="match status" value="1"/>
</dbReference>
<reference evidence="4 6" key="1">
    <citation type="submission" date="2016-02" db="EMBL/GenBank/DDBJ databases">
        <title>Draft genome sequence for Clostridium paradoxum JW-YL-7.</title>
        <authorList>
            <person name="Utturkar S.M."/>
            <person name="Lancaster A."/>
            <person name="Poole F.L."/>
            <person name="Adams M.W."/>
            <person name="Brown S.D."/>
        </authorList>
    </citation>
    <scope>NUCLEOTIDE SEQUENCE [LARGE SCALE GENOMIC DNA]</scope>
    <source>
        <strain evidence="4 6">JW-YL-7</strain>
    </source>
</reference>
<reference evidence="5 7" key="2">
    <citation type="submission" date="2016-11" db="EMBL/GenBank/DDBJ databases">
        <authorList>
            <person name="Varghese N."/>
            <person name="Submissions S."/>
        </authorList>
    </citation>
    <scope>NUCLEOTIDE SEQUENCE [LARGE SCALE GENOMIC DNA]</scope>
    <source>
        <strain evidence="5 7">DSM 7308</strain>
    </source>
</reference>
<dbReference type="NCBIfam" id="NF045758">
    <property type="entry name" value="YlxM"/>
    <property type="match status" value="1"/>
</dbReference>
<dbReference type="OrthoDB" id="6392at2"/>
<dbReference type="PANTHER" id="PTHR40083">
    <property type="entry name" value="UPF0122 PROTEIN CBO2450/CLC_2298"/>
    <property type="match status" value="1"/>
</dbReference>
<name>A0A150FR36_CLOPD</name>
<dbReference type="EMBL" id="LSFY01000001">
    <property type="protein sequence ID" value="KXZ40064.1"/>
    <property type="molecule type" value="Genomic_DNA"/>
</dbReference>
<dbReference type="Pfam" id="PF04297">
    <property type="entry name" value="UPF0122"/>
    <property type="match status" value="1"/>
</dbReference>
<evidence type="ECO:0000256" key="2">
    <source>
        <dbReference type="ARBA" id="ARBA00024764"/>
    </source>
</evidence>
<comment type="function">
    <text evidence="2 3">Might take part in the signal recognition particle (SRP) pathway. This is inferred from the conservation of its genetic proximity to ftsY/ffh. May be a regulatory protein.</text>
</comment>
<protein>
    <recommendedName>
        <fullName evidence="3">UPF0122 protein JWYL7_1139</fullName>
    </recommendedName>
</protein>
<proteinExistence type="inferred from homology"/>
<evidence type="ECO:0000313" key="4">
    <source>
        <dbReference type="EMBL" id="KXZ40064.1"/>
    </source>
</evidence>
<sequence length="121" mass="14460">MDIDKLVKMNILIDFYGELLTEKQKQVMHLYYNEDYSLSEISENLNISRQAVYDNLKRSEKILKSYEEKLKLVEKFEEKNAYIEQIYTGLVEIENEIISKQCSECVPKIKKIKEICRELLK</sequence>
<comment type="caution">
    <text evidence="4">The sequence shown here is derived from an EMBL/GenBank/DDBJ whole genome shotgun (WGS) entry which is preliminary data.</text>
</comment>
<dbReference type="SUPFAM" id="SSF88659">
    <property type="entry name" value="Sigma3 and sigma4 domains of RNA polymerase sigma factors"/>
    <property type="match status" value="1"/>
</dbReference>
<dbReference type="InterPro" id="IPR007394">
    <property type="entry name" value="UPF0122"/>
</dbReference>
<dbReference type="Proteomes" id="UP000323392">
    <property type="component" value="Unassembled WGS sequence"/>
</dbReference>